<evidence type="ECO:0000256" key="1">
    <source>
        <dbReference type="SAM" id="SignalP"/>
    </source>
</evidence>
<dbReference type="PANTHER" id="PTHR38165">
    <property type="match status" value="1"/>
</dbReference>
<feature type="chain" id="PRO_5028987020" description="GH64 domain-containing protein" evidence="1">
    <location>
        <begin position="22"/>
        <end position="456"/>
    </location>
</feature>
<reference evidence="4" key="1">
    <citation type="submission" date="2020-06" db="EMBL/GenBank/DDBJ databases">
        <title>A chromosome-scale genome assembly of Talaromyces rugulosus W13939.</title>
        <authorList>
            <person name="Wang B."/>
            <person name="Guo L."/>
            <person name="Ye K."/>
            <person name="Wang L."/>
        </authorList>
    </citation>
    <scope>NUCLEOTIDE SEQUENCE [LARGE SCALE GENOMIC DNA]</scope>
    <source>
        <strain evidence="4">W13939</strain>
    </source>
</reference>
<dbReference type="GeneID" id="55988742"/>
<keyword evidence="1" id="KW-0732">Signal</keyword>
<dbReference type="InterPro" id="IPR037176">
    <property type="entry name" value="Osmotin/thaumatin-like_sf"/>
</dbReference>
<feature type="domain" description="GH64" evidence="2">
    <location>
        <begin position="72"/>
        <end position="449"/>
    </location>
</feature>
<dbReference type="EMBL" id="CP055898">
    <property type="protein sequence ID" value="QKX54145.1"/>
    <property type="molecule type" value="Genomic_DNA"/>
</dbReference>
<dbReference type="PANTHER" id="PTHR38165:SF1">
    <property type="entry name" value="GLUCANASE B"/>
    <property type="match status" value="1"/>
</dbReference>
<sequence>MHGLAKWTWALAATMIGQTLAGPIASKHGPIRVHPGGPRDIVVTKDDTLNGTFIGGTVKVDGLLQSASAAGTGQLPLAIVNNMAGSTDGQINCYVAGQDTSGNVVLLASDGTWYYPPGTTSGVPVVIDADLALPLGAEGSTTTITLPDYIVSGRVYIADGTLQFFVVTNGAGGAALVQPSPVNPSDPNAAVNWGFVELTNTADGGLYANISYVDFVGIILGMSLLGTDGSTQTALGLGADAVAQICAALVSQTASDGYPWSSLCMTDSSGNYLRALAPYDFIADNNGDAFSDYFTDYINSVWSTFSSSPLTVDTQTDAGEVACTTGGSDTLTCGNDNRGYAQPSAGDIFGCNTGPFALQSGDNAVHYAVVPRLCAAFNRGTLLLSGGDVQPGLPATDYYTTAPSNYYSKFVHDNEVDGKGYAFSYDDVNPAGENESGTVSSPIAQTLTITVGGPSS</sequence>
<dbReference type="PROSITE" id="PS52006">
    <property type="entry name" value="GH64"/>
    <property type="match status" value="1"/>
</dbReference>
<dbReference type="KEGG" id="trg:TRUGW13939_01229"/>
<dbReference type="AlphaFoldDB" id="A0A7H8QKX8"/>
<evidence type="ECO:0000313" key="4">
    <source>
        <dbReference type="Proteomes" id="UP000509510"/>
    </source>
</evidence>
<gene>
    <name evidence="3" type="ORF">TRUGW13939_01229</name>
</gene>
<dbReference type="InterPro" id="IPR042517">
    <property type="entry name" value="Glyco_hydro_64_N_2"/>
</dbReference>
<name>A0A7H8QKX8_TALRU</name>
<dbReference type="Gene3D" id="2.60.110.10">
    <property type="entry name" value="Thaumatin"/>
    <property type="match status" value="1"/>
</dbReference>
<dbReference type="InterPro" id="IPR037398">
    <property type="entry name" value="Glyco_hydro_64_fam"/>
</dbReference>
<accession>A0A7H8QKX8</accession>
<dbReference type="CDD" id="cd09220">
    <property type="entry name" value="GH64-GluB-like"/>
    <property type="match status" value="1"/>
</dbReference>
<feature type="signal peptide" evidence="1">
    <location>
        <begin position="1"/>
        <end position="21"/>
    </location>
</feature>
<organism evidence="3 4">
    <name type="scientific">Talaromyces rugulosus</name>
    <name type="common">Penicillium rugulosum</name>
    <dbReference type="NCBI Taxonomy" id="121627"/>
    <lineage>
        <taxon>Eukaryota</taxon>
        <taxon>Fungi</taxon>
        <taxon>Dikarya</taxon>
        <taxon>Ascomycota</taxon>
        <taxon>Pezizomycotina</taxon>
        <taxon>Eurotiomycetes</taxon>
        <taxon>Eurotiomycetidae</taxon>
        <taxon>Eurotiales</taxon>
        <taxon>Trichocomaceae</taxon>
        <taxon>Talaromyces</taxon>
        <taxon>Talaromyces sect. Islandici</taxon>
    </lineage>
</organism>
<dbReference type="InterPro" id="IPR032477">
    <property type="entry name" value="Glyco_hydro_64"/>
</dbReference>
<dbReference type="Pfam" id="PF16483">
    <property type="entry name" value="Glyco_hydro_64"/>
    <property type="match status" value="1"/>
</dbReference>
<proteinExistence type="predicted"/>
<keyword evidence="4" id="KW-1185">Reference proteome</keyword>
<dbReference type="Proteomes" id="UP000509510">
    <property type="component" value="Chromosome I"/>
</dbReference>
<evidence type="ECO:0000313" key="3">
    <source>
        <dbReference type="EMBL" id="QKX54145.1"/>
    </source>
</evidence>
<evidence type="ECO:0000259" key="2">
    <source>
        <dbReference type="PROSITE" id="PS52006"/>
    </source>
</evidence>
<dbReference type="OrthoDB" id="5290283at2759"/>
<dbReference type="Gene3D" id="3.30.920.50">
    <property type="entry name" value="Beta-1,3-glucanase, C-terminal domain"/>
    <property type="match status" value="1"/>
</dbReference>
<protein>
    <recommendedName>
        <fullName evidence="2">GH64 domain-containing protein</fullName>
    </recommendedName>
</protein>
<dbReference type="RefSeq" id="XP_035340324.1">
    <property type="nucleotide sequence ID" value="XM_035484431.1"/>
</dbReference>